<protein>
    <submittedName>
        <fullName evidence="1">Uncharacterized protein</fullName>
    </submittedName>
</protein>
<gene>
    <name evidence="1" type="ORF">XAT740_LOCUS62501</name>
</gene>
<dbReference type="EMBL" id="CAJNOR010017697">
    <property type="protein sequence ID" value="CAF1687663.1"/>
    <property type="molecule type" value="Genomic_DNA"/>
</dbReference>
<reference evidence="1" key="1">
    <citation type="submission" date="2021-02" db="EMBL/GenBank/DDBJ databases">
        <authorList>
            <person name="Nowell W R."/>
        </authorList>
    </citation>
    <scope>NUCLEOTIDE SEQUENCE</scope>
</reference>
<dbReference type="AlphaFoldDB" id="A0A816HLV3"/>
<sequence length="106" mass="11336">YYGTVGSGRLGSFPDHFLATGSSNVGSSHFTTVSYKLRAGNGQELIGYFLCYSGRNPAARNLLESAKTVPESRRAVLEPNQISTDSVAGMIDRGSQSQFTANLKQA</sequence>
<comment type="caution">
    <text evidence="1">The sequence shown here is derived from an EMBL/GenBank/DDBJ whole genome shotgun (WGS) entry which is preliminary data.</text>
</comment>
<feature type="non-terminal residue" evidence="1">
    <location>
        <position position="1"/>
    </location>
</feature>
<evidence type="ECO:0000313" key="1">
    <source>
        <dbReference type="EMBL" id="CAF1687663.1"/>
    </source>
</evidence>
<accession>A0A816HLV3</accession>
<organism evidence="1 2">
    <name type="scientific">Adineta ricciae</name>
    <name type="common">Rotifer</name>
    <dbReference type="NCBI Taxonomy" id="249248"/>
    <lineage>
        <taxon>Eukaryota</taxon>
        <taxon>Metazoa</taxon>
        <taxon>Spiralia</taxon>
        <taxon>Gnathifera</taxon>
        <taxon>Rotifera</taxon>
        <taxon>Eurotatoria</taxon>
        <taxon>Bdelloidea</taxon>
        <taxon>Adinetida</taxon>
        <taxon>Adinetidae</taxon>
        <taxon>Adineta</taxon>
    </lineage>
</organism>
<proteinExistence type="predicted"/>
<evidence type="ECO:0000313" key="2">
    <source>
        <dbReference type="Proteomes" id="UP000663828"/>
    </source>
</evidence>
<keyword evidence="2" id="KW-1185">Reference proteome</keyword>
<dbReference type="Proteomes" id="UP000663828">
    <property type="component" value="Unassembled WGS sequence"/>
</dbReference>
<name>A0A816HLV3_ADIRI</name>